<keyword evidence="11" id="KW-0012">Acyltransferase</keyword>
<keyword evidence="7 10" id="KW-1208">Phospholipid metabolism</keyword>
<evidence type="ECO:0000256" key="6">
    <source>
        <dbReference type="ARBA" id="ARBA00023209"/>
    </source>
</evidence>
<gene>
    <name evidence="10" type="primary">plsX</name>
    <name evidence="11" type="ORF">DPV98_06985</name>
</gene>
<reference evidence="11 12" key="1">
    <citation type="submission" date="2018-05" db="EMBL/GenBank/DDBJ databases">
        <title>Draft Genome Sequences for a Diverse set of 7 Haemophilus Species.</title>
        <authorList>
            <person name="Nichols M."/>
            <person name="Topaz N."/>
            <person name="Wang X."/>
            <person name="Wang X."/>
            <person name="Boxrud D."/>
        </authorList>
    </citation>
    <scope>NUCLEOTIDE SEQUENCE [LARGE SCALE GENOMIC DNA]</scope>
    <source>
        <strain evidence="11 12">C2010039593</strain>
    </source>
</reference>
<dbReference type="InterPro" id="IPR003664">
    <property type="entry name" value="FA_synthesis"/>
</dbReference>
<dbReference type="UniPathway" id="UPA00085"/>
<comment type="subunit">
    <text evidence="9 10">Homodimer. Probably interacts with PlsY.</text>
</comment>
<organism evidence="11 12">
    <name type="scientific">Haemophilus parahaemolyticus</name>
    <dbReference type="NCBI Taxonomy" id="735"/>
    <lineage>
        <taxon>Bacteria</taxon>
        <taxon>Pseudomonadati</taxon>
        <taxon>Pseudomonadota</taxon>
        <taxon>Gammaproteobacteria</taxon>
        <taxon>Pasteurellales</taxon>
        <taxon>Pasteurellaceae</taxon>
        <taxon>Haemophilus</taxon>
    </lineage>
</organism>
<dbReference type="PIRSF" id="PIRSF002465">
    <property type="entry name" value="Phsphlp_syn_PlsX"/>
    <property type="match status" value="1"/>
</dbReference>
<dbReference type="InterPro" id="IPR012281">
    <property type="entry name" value="Phospholipid_synth_PlsX-like"/>
</dbReference>
<evidence type="ECO:0000313" key="11">
    <source>
        <dbReference type="EMBL" id="RDF02586.1"/>
    </source>
</evidence>
<keyword evidence="5 10" id="KW-0443">Lipid metabolism</keyword>
<dbReference type="Pfam" id="PF02504">
    <property type="entry name" value="FA_synthesis"/>
    <property type="match status" value="1"/>
</dbReference>
<keyword evidence="4 10" id="KW-0808">Transferase</keyword>
<dbReference type="SUPFAM" id="SSF53659">
    <property type="entry name" value="Isocitrate/Isopropylmalate dehydrogenase-like"/>
    <property type="match status" value="1"/>
</dbReference>
<comment type="similarity">
    <text evidence="10">Belongs to the PlsX family.</text>
</comment>
<comment type="function">
    <text evidence="10">Catalyzes the reversible formation of acyl-phosphate (acyl-PO(4)) from acyl-[acyl-carrier-protein] (acyl-ACP). This enzyme utilizes acyl-ACP as fatty acyl donor, but not acyl-CoA.</text>
</comment>
<dbReference type="NCBIfam" id="TIGR00182">
    <property type="entry name" value="plsX"/>
    <property type="match status" value="1"/>
</dbReference>
<dbReference type="GO" id="GO:0005737">
    <property type="term" value="C:cytoplasm"/>
    <property type="evidence" value="ECO:0007669"/>
    <property type="project" value="UniProtKB-SubCell"/>
</dbReference>
<dbReference type="EMBL" id="QEQD01000007">
    <property type="protein sequence ID" value="RDF02586.1"/>
    <property type="molecule type" value="Genomic_DNA"/>
</dbReference>
<dbReference type="HAMAP" id="MF_00019">
    <property type="entry name" value="PlsX"/>
    <property type="match status" value="1"/>
</dbReference>
<evidence type="ECO:0000256" key="10">
    <source>
        <dbReference type="HAMAP-Rule" id="MF_00019"/>
    </source>
</evidence>
<evidence type="ECO:0000256" key="7">
    <source>
        <dbReference type="ARBA" id="ARBA00023264"/>
    </source>
</evidence>
<dbReference type="STRING" id="735.B0185_06630"/>
<comment type="caution">
    <text evidence="11">The sequence shown here is derived from an EMBL/GenBank/DDBJ whole genome shotgun (WGS) entry which is preliminary data.</text>
</comment>
<keyword evidence="3 10" id="KW-0444">Lipid biosynthesis</keyword>
<comment type="subcellular location">
    <subcellularLocation>
        <location evidence="10">Cytoplasm</location>
    </subcellularLocation>
    <text evidence="10">Associated with the membrane possibly through PlsY.</text>
</comment>
<sequence>MNHLTLALDVMGGDFGPRITMPAVQKALESNPRLTFLLFGDQRQVDPILKVFPKELQSRIQFQHTDKTIDPEVPFSVAMRQSKNSSMRLAIEAVANGQADGCVSGGNTGALLGLAKLLIAPLPNIDRPALTSLIPTMNGKSTVMLDLGANVEVNQKQLLQFAEMGNIFAQAILGLVYPRLALLNIGTEESKGTQVLRDVNKILHRRYDINYRGFIESDKLMNYLADVIVCDGFSGNMALKALEGAAKNIISLHKEKESSHLCSLVKNFFMKAFLYRYYRKLQEINPDRHNGATLLGLSKVVVKSHGGASANAFFYAIEYAIQQIEHKIPECIQQKLVSLAH</sequence>
<accession>A0A369ZDQ2</accession>
<evidence type="ECO:0000256" key="1">
    <source>
        <dbReference type="ARBA" id="ARBA00001232"/>
    </source>
</evidence>
<name>A0A369ZDQ2_HAEPH</name>
<dbReference type="GO" id="GO:0008654">
    <property type="term" value="P:phospholipid biosynthetic process"/>
    <property type="evidence" value="ECO:0007669"/>
    <property type="project" value="UniProtKB-KW"/>
</dbReference>
<dbReference type="GO" id="GO:0006633">
    <property type="term" value="P:fatty acid biosynthetic process"/>
    <property type="evidence" value="ECO:0007669"/>
    <property type="project" value="UniProtKB-UniRule"/>
</dbReference>
<comment type="pathway">
    <text evidence="10">Lipid metabolism; phospholipid metabolism.</text>
</comment>
<evidence type="ECO:0000256" key="3">
    <source>
        <dbReference type="ARBA" id="ARBA00022516"/>
    </source>
</evidence>
<dbReference type="RefSeq" id="WP_111313199.1">
    <property type="nucleotide sequence ID" value="NZ_CAUQRN010000022.1"/>
</dbReference>
<dbReference type="PANTHER" id="PTHR30100:SF1">
    <property type="entry name" value="PHOSPHATE ACYLTRANSFERASE"/>
    <property type="match status" value="1"/>
</dbReference>
<dbReference type="Proteomes" id="UP000253999">
    <property type="component" value="Unassembled WGS sequence"/>
</dbReference>
<comment type="catalytic activity">
    <reaction evidence="1 10">
        <text>a fatty acyl-[ACP] + phosphate = an acyl phosphate + holo-[ACP]</text>
        <dbReference type="Rhea" id="RHEA:42292"/>
        <dbReference type="Rhea" id="RHEA-COMP:9685"/>
        <dbReference type="Rhea" id="RHEA-COMP:14125"/>
        <dbReference type="ChEBI" id="CHEBI:43474"/>
        <dbReference type="ChEBI" id="CHEBI:59918"/>
        <dbReference type="ChEBI" id="CHEBI:64479"/>
        <dbReference type="ChEBI" id="CHEBI:138651"/>
        <dbReference type="EC" id="2.3.1.274"/>
    </reaction>
</comment>
<evidence type="ECO:0000256" key="4">
    <source>
        <dbReference type="ARBA" id="ARBA00022679"/>
    </source>
</evidence>
<dbReference type="PANTHER" id="PTHR30100">
    <property type="entry name" value="FATTY ACID/PHOSPHOLIPID SYNTHESIS PROTEIN PLSX"/>
    <property type="match status" value="1"/>
</dbReference>
<dbReference type="Gene3D" id="3.40.718.10">
    <property type="entry name" value="Isopropylmalate Dehydrogenase"/>
    <property type="match status" value="1"/>
</dbReference>
<evidence type="ECO:0000313" key="12">
    <source>
        <dbReference type="Proteomes" id="UP000253999"/>
    </source>
</evidence>
<dbReference type="GO" id="GO:0043811">
    <property type="term" value="F:phosphate:acyl-[acyl carrier protein] acyltransferase activity"/>
    <property type="evidence" value="ECO:0007669"/>
    <property type="project" value="UniProtKB-UniRule"/>
</dbReference>
<dbReference type="AlphaFoldDB" id="A0A369ZDQ2"/>
<keyword evidence="6 10" id="KW-0594">Phospholipid biosynthesis</keyword>
<protein>
    <recommendedName>
        <fullName evidence="8 10">Phosphate acyltransferase</fullName>
        <ecNumber evidence="8 10">2.3.1.274</ecNumber>
    </recommendedName>
    <alternativeName>
        <fullName evidence="10">Acyl-ACP phosphotransacylase</fullName>
    </alternativeName>
    <alternativeName>
        <fullName evidence="10">Acyl-[acyl-carrier-protein]--phosphate acyltransferase</fullName>
    </alternativeName>
    <alternativeName>
        <fullName evidence="10">Phosphate-acyl-ACP acyltransferase</fullName>
    </alternativeName>
</protein>
<dbReference type="EC" id="2.3.1.274" evidence="8 10"/>
<evidence type="ECO:0000256" key="2">
    <source>
        <dbReference type="ARBA" id="ARBA00022490"/>
    </source>
</evidence>
<keyword evidence="2 10" id="KW-0963">Cytoplasm</keyword>
<evidence type="ECO:0000256" key="9">
    <source>
        <dbReference type="ARBA" id="ARBA00046608"/>
    </source>
</evidence>
<evidence type="ECO:0000256" key="8">
    <source>
        <dbReference type="ARBA" id="ARBA00024069"/>
    </source>
</evidence>
<proteinExistence type="inferred from homology"/>
<evidence type="ECO:0000256" key="5">
    <source>
        <dbReference type="ARBA" id="ARBA00023098"/>
    </source>
</evidence>